<proteinExistence type="predicted"/>
<keyword evidence="2" id="KW-1185">Reference proteome</keyword>
<evidence type="ECO:0000313" key="2">
    <source>
        <dbReference type="Proteomes" id="UP001428290"/>
    </source>
</evidence>
<dbReference type="EMBL" id="BAABRU010000022">
    <property type="protein sequence ID" value="GAA5530715.1"/>
    <property type="molecule type" value="Genomic_DNA"/>
</dbReference>
<name>A0ABP9X5M7_9CHLR</name>
<accession>A0ABP9X5M7</accession>
<dbReference type="RefSeq" id="WP_345724314.1">
    <property type="nucleotide sequence ID" value="NZ_BAABRU010000022.1"/>
</dbReference>
<dbReference type="Proteomes" id="UP001428290">
    <property type="component" value="Unassembled WGS sequence"/>
</dbReference>
<comment type="caution">
    <text evidence="1">The sequence shown here is derived from an EMBL/GenBank/DDBJ whole genome shotgun (WGS) entry which is preliminary data.</text>
</comment>
<evidence type="ECO:0000313" key="1">
    <source>
        <dbReference type="EMBL" id="GAA5530715.1"/>
    </source>
</evidence>
<sequence length="66" mass="6982">MTVLSNHDEQAALLAQLLEHNPVGTSELSDDDLELCVGGTAYAGKRSPGCITMMGGECCEIQLDTK</sequence>
<reference evidence="1 2" key="1">
    <citation type="submission" date="2024-02" db="EMBL/GenBank/DDBJ databases">
        <title>Herpetosiphon gulosus NBRC 112829.</title>
        <authorList>
            <person name="Ichikawa N."/>
            <person name="Katano-Makiyama Y."/>
            <person name="Hidaka K."/>
        </authorList>
    </citation>
    <scope>NUCLEOTIDE SEQUENCE [LARGE SCALE GENOMIC DNA]</scope>
    <source>
        <strain evidence="1 2">NBRC 112829</strain>
    </source>
</reference>
<gene>
    <name evidence="1" type="ORF">Hgul01_04538</name>
</gene>
<protein>
    <submittedName>
        <fullName evidence="1">Uncharacterized protein</fullName>
    </submittedName>
</protein>
<organism evidence="1 2">
    <name type="scientific">Herpetosiphon gulosus</name>
    <dbReference type="NCBI Taxonomy" id="1973496"/>
    <lineage>
        <taxon>Bacteria</taxon>
        <taxon>Bacillati</taxon>
        <taxon>Chloroflexota</taxon>
        <taxon>Chloroflexia</taxon>
        <taxon>Herpetosiphonales</taxon>
        <taxon>Herpetosiphonaceae</taxon>
        <taxon>Herpetosiphon</taxon>
    </lineage>
</organism>